<sequence>MKDFLRQNGILLVIIALLLTILIGVGTAFMGGNADPLSNVVNTVTSPIRNGIAAAADWAEGVYNYVFRYGQIQEELDSLRAQVAELEDQVREGQEAAKQNERLRELLDLQAKREDFVFESARVTGRSTDNWASTLTISKGTSAGVEAGDCVVTSTGVLVGVVSKVGLNWSTVSTIINTDIEIGGIVTRTYSAGVLEGDFALMGQGRLKLSYLPHSAQLVSGDEVLTSGKGDVYPSGLVVGQVEGVFTDPSGMTRYAVVVPDADLSSLVEVFVIKDFDIQE</sequence>
<keyword evidence="9" id="KW-1185">Reference proteome</keyword>
<feature type="domain" description="Rod shape-determining protein MreC beta-barrel core" evidence="7">
    <location>
        <begin position="123"/>
        <end position="274"/>
    </location>
</feature>
<dbReference type="Proteomes" id="UP000628736">
    <property type="component" value="Unassembled WGS sequence"/>
</dbReference>
<dbReference type="GO" id="GO:0008360">
    <property type="term" value="P:regulation of cell shape"/>
    <property type="evidence" value="ECO:0007669"/>
    <property type="project" value="UniProtKB-KW"/>
</dbReference>
<protein>
    <recommendedName>
        <fullName evidence="2 5">Cell shape-determining protein MreC</fullName>
    </recommendedName>
    <alternativeName>
        <fullName evidence="4 5">Cell shape protein MreC</fullName>
    </alternativeName>
</protein>
<gene>
    <name evidence="8" type="primary">mreC</name>
    <name evidence="8" type="ORF">H8S11_12660</name>
</gene>
<dbReference type="AlphaFoldDB" id="A0A8J6J391"/>
<comment type="similarity">
    <text evidence="1 5">Belongs to the MreC family.</text>
</comment>
<dbReference type="Gene3D" id="2.40.10.350">
    <property type="entry name" value="Rod shape-determining protein MreC, domain 2"/>
    <property type="match status" value="1"/>
</dbReference>
<evidence type="ECO:0000256" key="2">
    <source>
        <dbReference type="ARBA" id="ARBA00013855"/>
    </source>
</evidence>
<dbReference type="InterPro" id="IPR042177">
    <property type="entry name" value="Cell/Rod_1"/>
</dbReference>
<dbReference type="EMBL" id="JACOPO010000011">
    <property type="protein sequence ID" value="MBC5723659.1"/>
    <property type="molecule type" value="Genomic_DNA"/>
</dbReference>
<dbReference type="Pfam" id="PF04085">
    <property type="entry name" value="MreC"/>
    <property type="match status" value="1"/>
</dbReference>
<evidence type="ECO:0000256" key="3">
    <source>
        <dbReference type="ARBA" id="ARBA00022960"/>
    </source>
</evidence>
<dbReference type="PANTHER" id="PTHR34138">
    <property type="entry name" value="CELL SHAPE-DETERMINING PROTEIN MREC"/>
    <property type="match status" value="1"/>
</dbReference>
<dbReference type="RefSeq" id="WP_147573472.1">
    <property type="nucleotide sequence ID" value="NZ_JACOPO010000011.1"/>
</dbReference>
<feature type="coiled-coil region" evidence="6">
    <location>
        <begin position="69"/>
        <end position="106"/>
    </location>
</feature>
<evidence type="ECO:0000313" key="8">
    <source>
        <dbReference type="EMBL" id="MBC5723659.1"/>
    </source>
</evidence>
<accession>A0A8J6J391</accession>
<keyword evidence="3 5" id="KW-0133">Cell shape</keyword>
<evidence type="ECO:0000256" key="4">
    <source>
        <dbReference type="ARBA" id="ARBA00032089"/>
    </source>
</evidence>
<evidence type="ECO:0000256" key="5">
    <source>
        <dbReference type="PIRNR" id="PIRNR038471"/>
    </source>
</evidence>
<proteinExistence type="inferred from homology"/>
<dbReference type="PIRSF" id="PIRSF038471">
    <property type="entry name" value="MreC"/>
    <property type="match status" value="1"/>
</dbReference>
<evidence type="ECO:0000256" key="1">
    <source>
        <dbReference type="ARBA" id="ARBA00009369"/>
    </source>
</evidence>
<keyword evidence="6" id="KW-0175">Coiled coil</keyword>
<dbReference type="GO" id="GO:0005886">
    <property type="term" value="C:plasma membrane"/>
    <property type="evidence" value="ECO:0007669"/>
    <property type="project" value="TreeGrafter"/>
</dbReference>
<dbReference type="PANTHER" id="PTHR34138:SF1">
    <property type="entry name" value="CELL SHAPE-DETERMINING PROTEIN MREC"/>
    <property type="match status" value="1"/>
</dbReference>
<evidence type="ECO:0000259" key="7">
    <source>
        <dbReference type="Pfam" id="PF04085"/>
    </source>
</evidence>
<name>A0A8J6J391_9FIRM</name>
<comment type="function">
    <text evidence="5">Involved in formation and maintenance of cell shape.</text>
</comment>
<dbReference type="InterPro" id="IPR007221">
    <property type="entry name" value="MreC"/>
</dbReference>
<dbReference type="InterPro" id="IPR042175">
    <property type="entry name" value="Cell/Rod_MreC_2"/>
</dbReference>
<dbReference type="NCBIfam" id="TIGR00219">
    <property type="entry name" value="mreC"/>
    <property type="match status" value="1"/>
</dbReference>
<evidence type="ECO:0000256" key="6">
    <source>
        <dbReference type="SAM" id="Coils"/>
    </source>
</evidence>
<evidence type="ECO:0000313" key="9">
    <source>
        <dbReference type="Proteomes" id="UP000628736"/>
    </source>
</evidence>
<dbReference type="InterPro" id="IPR055342">
    <property type="entry name" value="MreC_beta-barrel_core"/>
</dbReference>
<comment type="caution">
    <text evidence="8">The sequence shown here is derived from an EMBL/GenBank/DDBJ whole genome shotgun (WGS) entry which is preliminary data.</text>
</comment>
<organism evidence="8 9">
    <name type="scientific">Flintibacter hominis</name>
    <dbReference type="NCBI Taxonomy" id="2763048"/>
    <lineage>
        <taxon>Bacteria</taxon>
        <taxon>Bacillati</taxon>
        <taxon>Bacillota</taxon>
        <taxon>Clostridia</taxon>
        <taxon>Eubacteriales</taxon>
        <taxon>Flintibacter</taxon>
    </lineage>
</organism>
<dbReference type="Gene3D" id="2.40.10.340">
    <property type="entry name" value="Rod shape-determining protein MreC, domain 1"/>
    <property type="match status" value="1"/>
</dbReference>
<reference evidence="8" key="1">
    <citation type="submission" date="2020-08" db="EMBL/GenBank/DDBJ databases">
        <title>Genome public.</title>
        <authorList>
            <person name="Liu C."/>
            <person name="Sun Q."/>
        </authorList>
    </citation>
    <scope>NUCLEOTIDE SEQUENCE</scope>
    <source>
        <strain evidence="8">NSJ-23</strain>
    </source>
</reference>